<proteinExistence type="predicted"/>
<keyword evidence="2" id="KW-1185">Reference proteome</keyword>
<accession>A0A8J2MYQ1</accession>
<gene>
    <name evidence="1" type="ORF">HICCMSTLAB_LOCUS11846</name>
</gene>
<comment type="caution">
    <text evidence="1">The sequence shown here is derived from an EMBL/GenBank/DDBJ whole genome shotgun (WGS) entry which is preliminary data.</text>
</comment>
<name>A0A8J2MYQ1_COTCN</name>
<reference evidence="1" key="1">
    <citation type="submission" date="2021-04" db="EMBL/GenBank/DDBJ databases">
        <authorList>
            <person name="Chebbi M.A.C M."/>
        </authorList>
    </citation>
    <scope>NUCLEOTIDE SEQUENCE</scope>
</reference>
<dbReference type="AlphaFoldDB" id="A0A8J2MYQ1"/>
<sequence length="140" mass="15501">MGDVSEGEDGKKISEIGLEDLIFYPGGLKRCGGGMSSPALGGTDDATVARVVGMVGNLAGAVAGLPRTHSMSALRSRPPRRAVFWEQQCFASPTKRDYSIDFVLKKLFKLMQKFMLQYTESWRRSYRYPVCPDTCLVTIR</sequence>
<dbReference type="EMBL" id="CAJNRD030001123">
    <property type="protein sequence ID" value="CAG5104126.1"/>
    <property type="molecule type" value="Genomic_DNA"/>
</dbReference>
<organism evidence="1 2">
    <name type="scientific">Cotesia congregata</name>
    <name type="common">Parasitoid wasp</name>
    <name type="synonym">Apanteles congregatus</name>
    <dbReference type="NCBI Taxonomy" id="51543"/>
    <lineage>
        <taxon>Eukaryota</taxon>
        <taxon>Metazoa</taxon>
        <taxon>Ecdysozoa</taxon>
        <taxon>Arthropoda</taxon>
        <taxon>Hexapoda</taxon>
        <taxon>Insecta</taxon>
        <taxon>Pterygota</taxon>
        <taxon>Neoptera</taxon>
        <taxon>Endopterygota</taxon>
        <taxon>Hymenoptera</taxon>
        <taxon>Apocrita</taxon>
        <taxon>Ichneumonoidea</taxon>
        <taxon>Braconidae</taxon>
        <taxon>Microgastrinae</taxon>
        <taxon>Cotesia</taxon>
    </lineage>
</organism>
<evidence type="ECO:0000313" key="2">
    <source>
        <dbReference type="Proteomes" id="UP000786811"/>
    </source>
</evidence>
<dbReference type="Proteomes" id="UP000786811">
    <property type="component" value="Unassembled WGS sequence"/>
</dbReference>
<protein>
    <submittedName>
        <fullName evidence="1">Uncharacterized protein</fullName>
    </submittedName>
</protein>
<evidence type="ECO:0000313" key="1">
    <source>
        <dbReference type="EMBL" id="CAG5104126.1"/>
    </source>
</evidence>
<dbReference type="OrthoDB" id="189220at2759"/>